<dbReference type="RefSeq" id="WP_149677427.1">
    <property type="nucleotide sequence ID" value="NZ_DAONMB010000126.1"/>
</dbReference>
<comment type="similarity">
    <text evidence="3">Belongs to the class-V pyridoxal-phosphate-dependent aminotransferase family. SerC subfamily.</text>
</comment>
<dbReference type="GO" id="GO:0006564">
    <property type="term" value="P:L-serine biosynthetic process"/>
    <property type="evidence" value="ECO:0007669"/>
    <property type="project" value="UniProtKB-KW"/>
</dbReference>
<dbReference type="Gene3D" id="3.40.640.10">
    <property type="entry name" value="Type I PLP-dependent aspartate aminotransferase-like (Major domain)"/>
    <property type="match status" value="1"/>
</dbReference>
<comment type="catalytic activity">
    <reaction evidence="11">
        <text>O-phospho-L-serine + 2-oxoglutarate = 3-phosphooxypyruvate + L-glutamate</text>
        <dbReference type="Rhea" id="RHEA:14329"/>
        <dbReference type="ChEBI" id="CHEBI:16810"/>
        <dbReference type="ChEBI" id="CHEBI:18110"/>
        <dbReference type="ChEBI" id="CHEBI:29985"/>
        <dbReference type="ChEBI" id="CHEBI:57524"/>
        <dbReference type="EC" id="2.6.1.52"/>
    </reaction>
</comment>
<dbReference type="EC" id="2.6.1.52" evidence="4"/>
<keyword evidence="6 12" id="KW-0032">Aminotransferase</keyword>
<evidence type="ECO:0000256" key="6">
    <source>
        <dbReference type="ARBA" id="ARBA00022576"/>
    </source>
</evidence>
<dbReference type="NCBIfam" id="NF002841">
    <property type="entry name" value="PRK03080.1-2"/>
    <property type="match status" value="1"/>
</dbReference>
<dbReference type="EMBL" id="FQZP01000002">
    <property type="protein sequence ID" value="SHI41747.1"/>
    <property type="molecule type" value="Genomic_DNA"/>
</dbReference>
<dbReference type="PANTHER" id="PTHR21152">
    <property type="entry name" value="AMINOTRANSFERASE CLASS V"/>
    <property type="match status" value="1"/>
</dbReference>
<evidence type="ECO:0000256" key="2">
    <source>
        <dbReference type="ARBA" id="ARBA00005099"/>
    </source>
</evidence>
<keyword evidence="13" id="KW-1185">Reference proteome</keyword>
<keyword evidence="5" id="KW-0963">Cytoplasm</keyword>
<evidence type="ECO:0000256" key="8">
    <source>
        <dbReference type="ARBA" id="ARBA00022679"/>
    </source>
</evidence>
<dbReference type="PIRSF" id="PIRSF000525">
    <property type="entry name" value="SerC"/>
    <property type="match status" value="1"/>
</dbReference>
<evidence type="ECO:0000256" key="9">
    <source>
        <dbReference type="ARBA" id="ARBA00022898"/>
    </source>
</evidence>
<keyword evidence="9" id="KW-0663">Pyridoxal phosphate</keyword>
<keyword evidence="8 12" id="KW-0808">Transferase</keyword>
<proteinExistence type="inferred from homology"/>
<dbReference type="InterPro" id="IPR022278">
    <property type="entry name" value="Pser_aminoTfrase"/>
</dbReference>
<dbReference type="CDD" id="cd01494">
    <property type="entry name" value="AAT_I"/>
    <property type="match status" value="1"/>
</dbReference>
<evidence type="ECO:0000256" key="7">
    <source>
        <dbReference type="ARBA" id="ARBA00022605"/>
    </source>
</evidence>
<dbReference type="UniPathway" id="UPA00135">
    <property type="reaction ID" value="UER00197"/>
</dbReference>
<dbReference type="AlphaFoldDB" id="A0A1M6AZ86"/>
<dbReference type="InterPro" id="IPR015422">
    <property type="entry name" value="PyrdxlP-dep_Trfase_small"/>
</dbReference>
<evidence type="ECO:0000256" key="1">
    <source>
        <dbReference type="ARBA" id="ARBA00001933"/>
    </source>
</evidence>
<organism evidence="12 13">
    <name type="scientific">Thermoclostridium caenicola</name>
    <dbReference type="NCBI Taxonomy" id="659425"/>
    <lineage>
        <taxon>Bacteria</taxon>
        <taxon>Bacillati</taxon>
        <taxon>Bacillota</taxon>
        <taxon>Clostridia</taxon>
        <taxon>Eubacteriales</taxon>
        <taxon>Oscillospiraceae</taxon>
        <taxon>Thermoclostridium</taxon>
    </lineage>
</organism>
<evidence type="ECO:0000256" key="11">
    <source>
        <dbReference type="ARBA" id="ARBA00049007"/>
    </source>
</evidence>
<comment type="cofactor">
    <cofactor evidence="1">
        <name>pyridoxal 5'-phosphate</name>
        <dbReference type="ChEBI" id="CHEBI:597326"/>
    </cofactor>
</comment>
<evidence type="ECO:0000313" key="12">
    <source>
        <dbReference type="EMBL" id="SHI41747.1"/>
    </source>
</evidence>
<dbReference type="InterPro" id="IPR015424">
    <property type="entry name" value="PyrdxlP-dep_Trfase"/>
</dbReference>
<name>A0A1M6AZ86_9FIRM</name>
<dbReference type="SUPFAM" id="SSF53383">
    <property type="entry name" value="PLP-dependent transferases"/>
    <property type="match status" value="1"/>
</dbReference>
<dbReference type="OrthoDB" id="9809412at2"/>
<evidence type="ECO:0000313" key="13">
    <source>
        <dbReference type="Proteomes" id="UP000324781"/>
    </source>
</evidence>
<dbReference type="Gene3D" id="3.90.1150.10">
    <property type="entry name" value="Aspartate Aminotransferase, domain 1"/>
    <property type="match status" value="1"/>
</dbReference>
<keyword evidence="10" id="KW-0718">Serine biosynthesis</keyword>
<accession>A0A1M6AZ86</accession>
<evidence type="ECO:0000256" key="3">
    <source>
        <dbReference type="ARBA" id="ARBA00006904"/>
    </source>
</evidence>
<dbReference type="NCBIfam" id="TIGR01365">
    <property type="entry name" value="serC_2"/>
    <property type="match status" value="1"/>
</dbReference>
<evidence type="ECO:0000256" key="10">
    <source>
        <dbReference type="ARBA" id="ARBA00023299"/>
    </source>
</evidence>
<dbReference type="InterPro" id="IPR006271">
    <property type="entry name" value="Pser_aminoTfrase_methanosarc"/>
</dbReference>
<comment type="pathway">
    <text evidence="2">Amino-acid biosynthesis; L-serine biosynthesis; L-serine from 3-phospho-D-glycerate: step 2/3.</text>
</comment>
<reference evidence="12 13" key="1">
    <citation type="submission" date="2016-11" db="EMBL/GenBank/DDBJ databases">
        <authorList>
            <person name="Varghese N."/>
            <person name="Submissions S."/>
        </authorList>
    </citation>
    <scope>NUCLEOTIDE SEQUENCE [LARGE SCALE GENOMIC DNA]</scope>
    <source>
        <strain evidence="12 13">DSM 19027</strain>
    </source>
</reference>
<evidence type="ECO:0000256" key="5">
    <source>
        <dbReference type="ARBA" id="ARBA00022490"/>
    </source>
</evidence>
<keyword evidence="7" id="KW-0028">Amino-acid biosynthesis</keyword>
<dbReference type="PANTHER" id="PTHR21152:SF40">
    <property type="entry name" value="ALANINE--GLYOXYLATE AMINOTRANSFERASE"/>
    <property type="match status" value="1"/>
</dbReference>
<dbReference type="Proteomes" id="UP000324781">
    <property type="component" value="Unassembled WGS sequence"/>
</dbReference>
<dbReference type="GO" id="GO:0004648">
    <property type="term" value="F:O-phospho-L-serine:2-oxoglutarate aminotransferase activity"/>
    <property type="evidence" value="ECO:0007669"/>
    <property type="project" value="UniProtKB-EC"/>
</dbReference>
<sequence>MKPNKKPVNPCFSSGPCAKYPGYTLDVLRDAPLGRSHRSTLGKGKLQESIERTKKILGIPDDYLVGIVPGSDTGAFEMLMWNVLGARGVDVIVFESFSKGWAYDIEKELKLENVNKHTAEYGELPDLSKVDFRNDVVFTWNGTTSGVKVPNGDWIPDDREGLTLCDATSAVFAMEIPWHKIDGLTFSWQKVLGGEAAHGMLILSPRAVQRLETYNPPWPLPKVFRLKKKGALDMGIFQGSTINTPSMLCNEDYLKALDWAESIGGLKGLIAKSEENLKVLEAFVESHPWIRFLAKDKAIRSNTSVCLSVDLSADQIKAMVKLLAEEKVAYDINSYSEAPVGLRIWCGATVEKSDLEILCQWLEWAYEEVKNR</sequence>
<dbReference type="InterPro" id="IPR015421">
    <property type="entry name" value="PyrdxlP-dep_Trfase_major"/>
</dbReference>
<gene>
    <name evidence="12" type="ORF">SAMN05444373_100213</name>
</gene>
<evidence type="ECO:0000256" key="4">
    <source>
        <dbReference type="ARBA" id="ARBA00013030"/>
    </source>
</evidence>
<protein>
    <recommendedName>
        <fullName evidence="4">phosphoserine transaminase</fullName>
        <ecNumber evidence="4">2.6.1.52</ecNumber>
    </recommendedName>
</protein>